<gene>
    <name evidence="5 8" type="primary">rimM</name>
    <name evidence="8" type="ORF">PZ740_12250</name>
</gene>
<dbReference type="GO" id="GO:0005840">
    <property type="term" value="C:ribosome"/>
    <property type="evidence" value="ECO:0007669"/>
    <property type="project" value="InterPro"/>
</dbReference>
<dbReference type="Gene3D" id="2.30.30.240">
    <property type="entry name" value="PRC-barrel domain"/>
    <property type="match status" value="1"/>
</dbReference>
<comment type="subunit">
    <text evidence="5">Binds ribosomal protein uS19.</text>
</comment>
<accession>A0AAP3XSE4</accession>
<evidence type="ECO:0000256" key="4">
    <source>
        <dbReference type="ARBA" id="ARBA00023186"/>
    </source>
</evidence>
<dbReference type="GO" id="GO:0005737">
    <property type="term" value="C:cytoplasm"/>
    <property type="evidence" value="ECO:0007669"/>
    <property type="project" value="UniProtKB-SubCell"/>
</dbReference>
<reference evidence="8 9" key="1">
    <citation type="submission" date="2023-03" db="EMBL/GenBank/DDBJ databases">
        <title>YIM 152171 draft genome.</title>
        <authorList>
            <person name="Yang Z."/>
        </authorList>
    </citation>
    <scope>NUCLEOTIDE SEQUENCE [LARGE SCALE GENOMIC DNA]</scope>
    <source>
        <strain evidence="8 9">YIM 152171</strain>
    </source>
</reference>
<keyword evidence="4 5" id="KW-0143">Chaperone</keyword>
<dbReference type="GO" id="GO:0043022">
    <property type="term" value="F:ribosome binding"/>
    <property type="evidence" value="ECO:0007669"/>
    <property type="project" value="InterPro"/>
</dbReference>
<organism evidence="8 9">
    <name type="scientific">Marinimicrococcus flavescens</name>
    <dbReference type="NCBI Taxonomy" id="3031815"/>
    <lineage>
        <taxon>Bacteria</taxon>
        <taxon>Pseudomonadati</taxon>
        <taxon>Pseudomonadota</taxon>
        <taxon>Alphaproteobacteria</taxon>
        <taxon>Geminicoccales</taxon>
        <taxon>Geminicoccaceae</taxon>
        <taxon>Marinimicrococcus</taxon>
    </lineage>
</organism>
<proteinExistence type="inferred from homology"/>
<dbReference type="RefSeq" id="WP_327789569.1">
    <property type="nucleotide sequence ID" value="NZ_JARGEQ010000126.1"/>
</dbReference>
<evidence type="ECO:0000256" key="2">
    <source>
        <dbReference type="ARBA" id="ARBA00022517"/>
    </source>
</evidence>
<dbReference type="InterPro" id="IPR036976">
    <property type="entry name" value="RimM_N_sf"/>
</dbReference>
<dbReference type="InterPro" id="IPR056792">
    <property type="entry name" value="PRC_RimM"/>
</dbReference>
<dbReference type="InterPro" id="IPR009000">
    <property type="entry name" value="Transl_B-barrel_sf"/>
</dbReference>
<feature type="domain" description="RimM N-terminal" evidence="6">
    <location>
        <begin position="12"/>
        <end position="90"/>
    </location>
</feature>
<evidence type="ECO:0000259" key="6">
    <source>
        <dbReference type="Pfam" id="PF01782"/>
    </source>
</evidence>
<keyword evidence="9" id="KW-1185">Reference proteome</keyword>
<dbReference type="Proteomes" id="UP001301140">
    <property type="component" value="Unassembled WGS sequence"/>
</dbReference>
<dbReference type="SUPFAM" id="SSF50447">
    <property type="entry name" value="Translation proteins"/>
    <property type="match status" value="1"/>
</dbReference>
<evidence type="ECO:0000313" key="9">
    <source>
        <dbReference type="Proteomes" id="UP001301140"/>
    </source>
</evidence>
<comment type="caution">
    <text evidence="8">The sequence shown here is derived from an EMBL/GenBank/DDBJ whole genome shotgun (WGS) entry which is preliminary data.</text>
</comment>
<sequence>MQRPAPQGLVCLAVITTAHGVRGALKLRCFTEEPENVAAYGPLCDEHGHELFELEIVGRTKGGVIVRARGIDDRDAAEALRGTHLYVPRERLPEPDEDEFYVEDLAGLEAVSPSGEVRGKVLGVFNFGAGDVVEIVTPEGRPLLVPFTREAVPEVDLAARRMVVDPPAESARGGEEA</sequence>
<dbReference type="InterPro" id="IPR011033">
    <property type="entry name" value="PRC_barrel-like_sf"/>
</dbReference>
<evidence type="ECO:0000259" key="7">
    <source>
        <dbReference type="Pfam" id="PF24986"/>
    </source>
</evidence>
<name>A0AAP3XSE4_9PROT</name>
<feature type="domain" description="Ribosome maturation factor RimM PRC barrel" evidence="7">
    <location>
        <begin position="103"/>
        <end position="168"/>
    </location>
</feature>
<comment type="function">
    <text evidence="5">An accessory protein needed during the final step in the assembly of 30S ribosomal subunit, possibly for assembly of the head region. Essential for efficient processing of 16S rRNA. May be needed both before and after RbfA during the maturation of 16S rRNA. It has affinity for free ribosomal 30S subunits but not for 70S ribosomes.</text>
</comment>
<dbReference type="HAMAP" id="MF_00014">
    <property type="entry name" value="Ribosome_mat_RimM"/>
    <property type="match status" value="1"/>
</dbReference>
<dbReference type="SUPFAM" id="SSF50346">
    <property type="entry name" value="PRC-barrel domain"/>
    <property type="match status" value="1"/>
</dbReference>
<dbReference type="AlphaFoldDB" id="A0AAP3XSE4"/>
<dbReference type="EMBL" id="JARGEQ010000126">
    <property type="protein sequence ID" value="MDF1587149.1"/>
    <property type="molecule type" value="Genomic_DNA"/>
</dbReference>
<dbReference type="Pfam" id="PF24986">
    <property type="entry name" value="PRC_RimM"/>
    <property type="match status" value="1"/>
</dbReference>
<dbReference type="NCBIfam" id="TIGR02273">
    <property type="entry name" value="16S_RimM"/>
    <property type="match status" value="1"/>
</dbReference>
<comment type="domain">
    <text evidence="5">The PRC barrel domain binds ribosomal protein uS19.</text>
</comment>
<evidence type="ECO:0000256" key="5">
    <source>
        <dbReference type="HAMAP-Rule" id="MF_00014"/>
    </source>
</evidence>
<evidence type="ECO:0000256" key="3">
    <source>
        <dbReference type="ARBA" id="ARBA00022552"/>
    </source>
</evidence>
<dbReference type="PANTHER" id="PTHR33692">
    <property type="entry name" value="RIBOSOME MATURATION FACTOR RIMM"/>
    <property type="match status" value="1"/>
</dbReference>
<keyword evidence="1 5" id="KW-0963">Cytoplasm</keyword>
<dbReference type="Pfam" id="PF01782">
    <property type="entry name" value="RimM"/>
    <property type="match status" value="1"/>
</dbReference>
<comment type="similarity">
    <text evidence="5">Belongs to the RimM family.</text>
</comment>
<dbReference type="InterPro" id="IPR011961">
    <property type="entry name" value="RimM"/>
</dbReference>
<protein>
    <recommendedName>
        <fullName evidence="5">Ribosome maturation factor RimM</fullName>
    </recommendedName>
</protein>
<evidence type="ECO:0000313" key="8">
    <source>
        <dbReference type="EMBL" id="MDF1587149.1"/>
    </source>
</evidence>
<evidence type="ECO:0000256" key="1">
    <source>
        <dbReference type="ARBA" id="ARBA00022490"/>
    </source>
</evidence>
<dbReference type="GO" id="GO:0006364">
    <property type="term" value="P:rRNA processing"/>
    <property type="evidence" value="ECO:0007669"/>
    <property type="project" value="UniProtKB-UniRule"/>
</dbReference>
<dbReference type="GO" id="GO:0042274">
    <property type="term" value="P:ribosomal small subunit biogenesis"/>
    <property type="evidence" value="ECO:0007669"/>
    <property type="project" value="UniProtKB-UniRule"/>
</dbReference>
<keyword evidence="2 5" id="KW-0690">Ribosome biogenesis</keyword>
<dbReference type="PANTHER" id="PTHR33692:SF1">
    <property type="entry name" value="RIBOSOME MATURATION FACTOR RIMM"/>
    <property type="match status" value="1"/>
</dbReference>
<dbReference type="InterPro" id="IPR002676">
    <property type="entry name" value="RimM_N"/>
</dbReference>
<keyword evidence="3 5" id="KW-0698">rRNA processing</keyword>
<comment type="subcellular location">
    <subcellularLocation>
        <location evidence="5">Cytoplasm</location>
    </subcellularLocation>
</comment>
<dbReference type="Gene3D" id="2.40.30.60">
    <property type="entry name" value="RimM"/>
    <property type="match status" value="1"/>
</dbReference>